<feature type="compositionally biased region" description="Low complexity" evidence="11">
    <location>
        <begin position="295"/>
        <end position="346"/>
    </location>
</feature>
<evidence type="ECO:0000256" key="2">
    <source>
        <dbReference type="ARBA" id="ARBA00007733"/>
    </source>
</evidence>
<dbReference type="Gene3D" id="2.40.30.10">
    <property type="entry name" value="Translation factors"/>
    <property type="match status" value="2"/>
</dbReference>
<dbReference type="SUPFAM" id="SSF52156">
    <property type="entry name" value="Initiation factor IF2/eIF5b, domain 3"/>
    <property type="match status" value="1"/>
</dbReference>
<dbReference type="Gene3D" id="3.40.50.10050">
    <property type="entry name" value="Translation initiation factor IF- 2, domain 3"/>
    <property type="match status" value="1"/>
</dbReference>
<comment type="similarity">
    <text evidence="2">Belongs to the TRAFAC class translation factor GTPase superfamily. Classic translation factor GTPase family. IF-2 subfamily.</text>
</comment>
<feature type="compositionally biased region" description="Low complexity" evidence="11">
    <location>
        <begin position="77"/>
        <end position="90"/>
    </location>
</feature>
<feature type="region of interest" description="Disordered" evidence="11">
    <location>
        <begin position="122"/>
        <end position="545"/>
    </location>
</feature>
<evidence type="ECO:0000256" key="11">
    <source>
        <dbReference type="SAM" id="MobiDB-lite"/>
    </source>
</evidence>
<dbReference type="Pfam" id="PF04760">
    <property type="entry name" value="IF2_N"/>
    <property type="match status" value="1"/>
</dbReference>
<dbReference type="Pfam" id="PF22042">
    <property type="entry name" value="EF-G_D2"/>
    <property type="match status" value="1"/>
</dbReference>
<feature type="domain" description="Tr-type G" evidence="12">
    <location>
        <begin position="749"/>
        <end position="923"/>
    </location>
</feature>
<dbReference type="InterPro" id="IPR005225">
    <property type="entry name" value="Small_GTP-bd"/>
</dbReference>
<feature type="compositionally biased region" description="Basic and acidic residues" evidence="11">
    <location>
        <begin position="141"/>
        <end position="155"/>
    </location>
</feature>
<evidence type="ECO:0000256" key="10">
    <source>
        <dbReference type="ARBA" id="ARBA00044200"/>
    </source>
</evidence>
<dbReference type="Pfam" id="PF11987">
    <property type="entry name" value="IF-2"/>
    <property type="match status" value="1"/>
</dbReference>
<dbReference type="NCBIfam" id="TIGR00487">
    <property type="entry name" value="IF-2"/>
    <property type="match status" value="1"/>
</dbReference>
<feature type="region of interest" description="Disordered" evidence="11">
    <location>
        <begin position="727"/>
        <end position="751"/>
    </location>
</feature>
<keyword evidence="3" id="KW-0396">Initiation factor</keyword>
<dbReference type="HAMAP" id="MF_00100_B">
    <property type="entry name" value="IF_2_B"/>
    <property type="match status" value="1"/>
</dbReference>
<evidence type="ECO:0000256" key="4">
    <source>
        <dbReference type="ARBA" id="ARBA00022741"/>
    </source>
</evidence>
<evidence type="ECO:0000256" key="9">
    <source>
        <dbReference type="ARBA" id="ARBA00025162"/>
    </source>
</evidence>
<gene>
    <name evidence="13" type="ORF">QR685DRAFT_479102</name>
</gene>
<keyword evidence="6" id="KW-0809">Transit peptide</keyword>
<dbReference type="SUPFAM" id="SSF52540">
    <property type="entry name" value="P-loop containing nucleoside triphosphate hydrolases"/>
    <property type="match status" value="1"/>
</dbReference>
<dbReference type="InterPro" id="IPR009000">
    <property type="entry name" value="Transl_B-barrel_sf"/>
</dbReference>
<dbReference type="InterPro" id="IPR027417">
    <property type="entry name" value="P-loop_NTPase"/>
</dbReference>
<feature type="compositionally biased region" description="Gly residues" evidence="11">
    <location>
        <begin position="62"/>
        <end position="74"/>
    </location>
</feature>
<feature type="compositionally biased region" description="Low complexity" evidence="11">
    <location>
        <begin position="365"/>
        <end position="375"/>
    </location>
</feature>
<keyword evidence="8" id="KW-0342">GTP-binding</keyword>
<evidence type="ECO:0000259" key="12">
    <source>
        <dbReference type="PROSITE" id="PS51722"/>
    </source>
</evidence>
<dbReference type="PROSITE" id="PS51722">
    <property type="entry name" value="G_TR_2"/>
    <property type="match status" value="1"/>
</dbReference>
<dbReference type="EMBL" id="JAVLET010000007">
    <property type="protein sequence ID" value="KAL0468237.1"/>
    <property type="molecule type" value="Genomic_DNA"/>
</dbReference>
<dbReference type="InterPro" id="IPR044145">
    <property type="entry name" value="IF2_II"/>
</dbReference>
<reference evidence="13 14" key="1">
    <citation type="submission" date="2023-09" db="EMBL/GenBank/DDBJ databases">
        <title>Multi-omics analysis of a traditional fermented food reveals byproduct-associated fungal strains for waste-to-food upcycling.</title>
        <authorList>
            <consortium name="Lawrence Berkeley National Laboratory"/>
            <person name="Rekdal V.M."/>
            <person name="Villalobos-Escobedo J.M."/>
            <person name="Rodriguez-Valeron N."/>
            <person name="Garcia M.O."/>
            <person name="Vasquez D.P."/>
            <person name="Damayanti I."/>
            <person name="Sorensen P.M."/>
            <person name="Baidoo E.E."/>
            <person name="De Carvalho A.C."/>
            <person name="Riley R."/>
            <person name="Lipzen A."/>
            <person name="He G."/>
            <person name="Yan M."/>
            <person name="Haridas S."/>
            <person name="Daum C."/>
            <person name="Yoshinaga Y."/>
            <person name="Ng V."/>
            <person name="Grigoriev I.V."/>
            <person name="Munk R."/>
            <person name="Nuraida L."/>
            <person name="Wijaya C.H."/>
            <person name="Morales P.-C."/>
            <person name="Keasling J.D."/>
        </authorList>
    </citation>
    <scope>NUCLEOTIDE SEQUENCE [LARGE SCALE GENOMIC DNA]</scope>
    <source>
        <strain evidence="13 14">FGSC 2613</strain>
    </source>
</reference>
<dbReference type="InterPro" id="IPR053905">
    <property type="entry name" value="EF-G-like_DII"/>
</dbReference>
<dbReference type="InterPro" id="IPR000795">
    <property type="entry name" value="T_Tr_GTP-bd_dom"/>
</dbReference>
<dbReference type="Pfam" id="PF00009">
    <property type="entry name" value="GTP_EFTU"/>
    <property type="match status" value="1"/>
</dbReference>
<evidence type="ECO:0000256" key="3">
    <source>
        <dbReference type="ARBA" id="ARBA00022540"/>
    </source>
</evidence>
<dbReference type="CDD" id="cd03692">
    <property type="entry name" value="mtIF2_IVc"/>
    <property type="match status" value="1"/>
</dbReference>
<accession>A0ABR3D798</accession>
<name>A0ABR3D798_NEUIN</name>
<evidence type="ECO:0000313" key="13">
    <source>
        <dbReference type="EMBL" id="KAL0468237.1"/>
    </source>
</evidence>
<comment type="caution">
    <text evidence="13">The sequence shown here is derived from an EMBL/GenBank/DDBJ whole genome shotgun (WGS) entry which is preliminary data.</text>
</comment>
<proteinExistence type="inferred from homology"/>
<feature type="compositionally biased region" description="Basic and acidic residues" evidence="11">
    <location>
        <begin position="1037"/>
        <end position="1066"/>
    </location>
</feature>
<keyword evidence="7" id="KW-0496">Mitochondrion</keyword>
<feature type="compositionally biased region" description="Low complexity" evidence="11">
    <location>
        <begin position="223"/>
        <end position="234"/>
    </location>
</feature>
<feature type="region of interest" description="Disordered" evidence="11">
    <location>
        <begin position="28"/>
        <end position="105"/>
    </location>
</feature>
<dbReference type="InterPro" id="IPR015760">
    <property type="entry name" value="TIF_IF2"/>
</dbReference>
<evidence type="ECO:0000256" key="7">
    <source>
        <dbReference type="ARBA" id="ARBA00023128"/>
    </source>
</evidence>
<dbReference type="CDD" id="cd01887">
    <property type="entry name" value="IF2_eIF5B"/>
    <property type="match status" value="1"/>
</dbReference>
<dbReference type="SUPFAM" id="SSF50447">
    <property type="entry name" value="Translation proteins"/>
    <property type="match status" value="2"/>
</dbReference>
<evidence type="ECO:0000256" key="8">
    <source>
        <dbReference type="ARBA" id="ARBA00023134"/>
    </source>
</evidence>
<dbReference type="CDD" id="cd03702">
    <property type="entry name" value="IF2_mtIF2_II"/>
    <property type="match status" value="1"/>
</dbReference>
<feature type="compositionally biased region" description="Polar residues" evidence="11">
    <location>
        <begin position="50"/>
        <end position="59"/>
    </location>
</feature>
<evidence type="ECO:0000256" key="1">
    <source>
        <dbReference type="ARBA" id="ARBA00004173"/>
    </source>
</evidence>
<feature type="compositionally biased region" description="Basic and acidic residues" evidence="11">
    <location>
        <begin position="510"/>
        <end position="531"/>
    </location>
</feature>
<dbReference type="InterPro" id="IPR036925">
    <property type="entry name" value="TIF_IF2_dom3_sf"/>
</dbReference>
<keyword evidence="5" id="KW-0648">Protein biosynthesis</keyword>
<feature type="compositionally biased region" description="Low complexity" evidence="11">
    <location>
        <begin position="257"/>
        <end position="278"/>
    </location>
</feature>
<evidence type="ECO:0000256" key="6">
    <source>
        <dbReference type="ARBA" id="ARBA00022946"/>
    </source>
</evidence>
<keyword evidence="14" id="KW-1185">Reference proteome</keyword>
<keyword evidence="4" id="KW-0547">Nucleotide-binding</keyword>
<feature type="compositionally biased region" description="Polar residues" evidence="11">
    <location>
        <begin position="237"/>
        <end position="256"/>
    </location>
</feature>
<comment type="subcellular location">
    <subcellularLocation>
        <location evidence="1">Mitochondrion</location>
    </subcellularLocation>
</comment>
<evidence type="ECO:0000313" key="14">
    <source>
        <dbReference type="Proteomes" id="UP001451303"/>
    </source>
</evidence>
<feature type="compositionally biased region" description="Pro residues" evidence="11">
    <location>
        <begin position="130"/>
        <end position="140"/>
    </location>
</feature>
<evidence type="ECO:0000256" key="5">
    <source>
        <dbReference type="ARBA" id="ARBA00022917"/>
    </source>
</evidence>
<feature type="compositionally biased region" description="Basic and acidic residues" evidence="11">
    <location>
        <begin position="569"/>
        <end position="605"/>
    </location>
</feature>
<dbReference type="Proteomes" id="UP001451303">
    <property type="component" value="Unassembled WGS sequence"/>
</dbReference>
<dbReference type="PANTHER" id="PTHR43381:SF20">
    <property type="entry name" value="TRANSLATION INITIATION FACTOR IF-2, MITOCHONDRIAL"/>
    <property type="match status" value="1"/>
</dbReference>
<dbReference type="InterPro" id="IPR023115">
    <property type="entry name" value="TIF_IF2_dom3"/>
</dbReference>
<feature type="region of interest" description="Disordered" evidence="11">
    <location>
        <begin position="1037"/>
        <end position="1068"/>
    </location>
</feature>
<dbReference type="InterPro" id="IPR006847">
    <property type="entry name" value="IF2_N"/>
</dbReference>
<dbReference type="Gene3D" id="3.40.50.300">
    <property type="entry name" value="P-loop containing nucleotide triphosphate hydrolases"/>
    <property type="match status" value="1"/>
</dbReference>
<feature type="compositionally biased region" description="Pro residues" evidence="11">
    <location>
        <begin position="436"/>
        <end position="446"/>
    </location>
</feature>
<comment type="function">
    <text evidence="9">One of the essential components for the initiation of protein synthesis. Protects formylmethionyl-tRNA from spontaneous hydrolysis and promotes its binding to the 30S ribosomal subunits. Also involved in the hydrolysis of GTP during the formation of the 70S ribosomal complex.</text>
</comment>
<dbReference type="PANTHER" id="PTHR43381">
    <property type="entry name" value="TRANSLATION INITIATION FACTOR IF-2-RELATED"/>
    <property type="match status" value="1"/>
</dbReference>
<feature type="region of interest" description="Disordered" evidence="11">
    <location>
        <begin position="557"/>
        <end position="635"/>
    </location>
</feature>
<sequence>MMRGGLLQKQSTSSVCLLCRHRWQLRQQQQQRIHPNTRRVYSSWDDKPSWGTQQQSATPSAGGEGGGGGGGWGGSWKPAAPATPATQKTPEPGTAQSQPKSANAGLLPHEIAARQRLLRMAEAAVAAQPAPRPARNPAPEPPKRASSDRPVRRLPEGQQNEFNRAPPRKEQQGPVVRRMLLHPKQPGQDPTTETPGPKTEREAQRNQAPVRKILEPFGIRRFPAQAPQTQQPAPKESPSSQTASSEPTPSRPTQSLASPSQPNISSLSSLSSGAALKPGPASQLSEQTDEASGKSSWDALEAASSASSQPPKPASGEWGTSSWGASSWGASSWGTSSASSQPASQSQIERLLPHEKVARDRLQQRHAQSQPQAQAKNLKSLADGLFAHERQTGQLSAKDLRKRQETGSLKNDLLNAEEEERRADNTDAWDDIFSTQPPPPPPPPPSARRTSAREVYQSISSKFAPPSGSKSSREIEGQWAGLIRRTGGANVGNGRLTGNNDFVKTAPPSETEKRSEPRDSRNFWKQAEDRYATSPAPQVQPEVASRVLSEATEAFKKQMSDDWDWADDYGGKSKEKEGQKLEQQDFEKPRGRDNARQTRGDRVALEEIPIPSRYIKEEKKPKKKGGRRRDYNEDDDFDDMAYEYKRRERLAKKAEKERLQFEETGPIPILLPEFISVANLGMALGVKTELFISQLGELGFEDIAKDSIMTGETAALVAQEYGFEPTVDAGEDEDLRPRPPPEDPSSVPLRPPVVTIMGHVDHGKTTLLDFLRKSSIAAGEHGGITQHIGAFSVQMSSGKQITFLDTPGHAAFLSMRQRGANVTDIVILVVAADDSVKPQTIEAIKHARSAKVPMIVAINKIDKDQANVERVKSDLAANGVEIEDYGGDVQVVCVSGKTGQGMDDLEDNILLLSEMLDIRAEPDGMAEGWVLESSIKPIGRVATVLVKRGTLRPGDFIVAGRVFAKVRSLRNEAGIEVEEAPPGTAVEILGWKEPPEAGDMVLQAPNEDKAKSAVHYRIEQKEREEAMEQITEMERLKREREAERIAAEEAEKGEDGAEAAEEKPDGPKMINFTVKGDVHGSVEAVCASILEIGSNEVRPRVLLSSPGQITESDVEHAAVSGSTIINFNNPIPGHIKRMAVENKVRIMDHNIIYNLTEEVRQVLSESLAPTISFKVLGEAEVAQVFAINIKGRKYKNIAGVKVRNGMVMRNGRVRLQRKGEVVFDGTISSVKHSKKEVTEMRKGTECGLEFGEFDDIREGDLIQVVEEIRERRYL</sequence>
<organism evidence="13 14">
    <name type="scientific">Neurospora intermedia</name>
    <dbReference type="NCBI Taxonomy" id="5142"/>
    <lineage>
        <taxon>Eukaryota</taxon>
        <taxon>Fungi</taxon>
        <taxon>Dikarya</taxon>
        <taxon>Ascomycota</taxon>
        <taxon>Pezizomycotina</taxon>
        <taxon>Sordariomycetes</taxon>
        <taxon>Sordariomycetidae</taxon>
        <taxon>Sordariales</taxon>
        <taxon>Sordariaceae</taxon>
        <taxon>Neurospora</taxon>
    </lineage>
</organism>
<protein>
    <recommendedName>
        <fullName evidence="10">Translation initiation factor IF-2, mitochondrial</fullName>
    </recommendedName>
</protein>
<dbReference type="InterPro" id="IPR000178">
    <property type="entry name" value="TF_IF2_bacterial-like"/>
</dbReference>
<feature type="compositionally biased region" description="Basic and acidic residues" evidence="11">
    <location>
        <begin position="351"/>
        <end position="363"/>
    </location>
</feature>
<dbReference type="NCBIfam" id="TIGR00231">
    <property type="entry name" value="small_GTP"/>
    <property type="match status" value="1"/>
</dbReference>